<comment type="caution">
    <text evidence="2">The sequence shown here is derived from an EMBL/GenBank/DDBJ whole genome shotgun (WGS) entry which is preliminary data.</text>
</comment>
<evidence type="ECO:0000313" key="3">
    <source>
        <dbReference type="Proteomes" id="UP001286456"/>
    </source>
</evidence>
<gene>
    <name evidence="2" type="ORF">B0T19DRAFT_398029</name>
</gene>
<evidence type="ECO:0000313" key="2">
    <source>
        <dbReference type="EMBL" id="KAK3332251.1"/>
    </source>
</evidence>
<sequence>MPSVKQKRSRYSQKTKSWLQSLIPRIEEPRRFEVPELLLTLTAWRPPRSTTSGRGPHPPAMFNEKALTRVEYATIQNFVEDYFEPSDPLRTVCTEAERDLMLRELIYLNVDDFDSFYQFLLRVRLLRLYLHQDSDYREALLARVLIKGLIAHDLALSEQVLDITNGAPRRRRTNRLLDYIAREADGEADVCAGGSPTESSTRSNDHNDDSTVTYDSDATIEAPLQ</sequence>
<dbReference type="AlphaFoldDB" id="A0AAE0MGZ6"/>
<proteinExistence type="predicted"/>
<keyword evidence="3" id="KW-1185">Reference proteome</keyword>
<reference evidence="2" key="1">
    <citation type="journal article" date="2023" name="Mol. Phylogenet. Evol.">
        <title>Genome-scale phylogeny and comparative genomics of the fungal order Sordariales.</title>
        <authorList>
            <person name="Hensen N."/>
            <person name="Bonometti L."/>
            <person name="Westerberg I."/>
            <person name="Brannstrom I.O."/>
            <person name="Guillou S."/>
            <person name="Cros-Aarteil S."/>
            <person name="Calhoun S."/>
            <person name="Haridas S."/>
            <person name="Kuo A."/>
            <person name="Mondo S."/>
            <person name="Pangilinan J."/>
            <person name="Riley R."/>
            <person name="LaButti K."/>
            <person name="Andreopoulos B."/>
            <person name="Lipzen A."/>
            <person name="Chen C."/>
            <person name="Yan M."/>
            <person name="Daum C."/>
            <person name="Ng V."/>
            <person name="Clum A."/>
            <person name="Steindorff A."/>
            <person name="Ohm R.A."/>
            <person name="Martin F."/>
            <person name="Silar P."/>
            <person name="Natvig D.O."/>
            <person name="Lalanne C."/>
            <person name="Gautier V."/>
            <person name="Ament-Velasquez S.L."/>
            <person name="Kruys A."/>
            <person name="Hutchinson M.I."/>
            <person name="Powell A.J."/>
            <person name="Barry K."/>
            <person name="Miller A.N."/>
            <person name="Grigoriev I.V."/>
            <person name="Debuchy R."/>
            <person name="Gladieux P."/>
            <person name="Hiltunen Thoren M."/>
            <person name="Johannesson H."/>
        </authorList>
    </citation>
    <scope>NUCLEOTIDE SEQUENCE</scope>
    <source>
        <strain evidence="2">SMH4131-1</strain>
    </source>
</reference>
<accession>A0AAE0MGZ6</accession>
<feature type="region of interest" description="Disordered" evidence="1">
    <location>
        <begin position="188"/>
        <end position="225"/>
    </location>
</feature>
<name>A0AAE0MGZ6_9PEZI</name>
<dbReference type="Proteomes" id="UP001286456">
    <property type="component" value="Unassembled WGS sequence"/>
</dbReference>
<protein>
    <submittedName>
        <fullName evidence="2">Uncharacterized protein</fullName>
    </submittedName>
</protein>
<evidence type="ECO:0000256" key="1">
    <source>
        <dbReference type="SAM" id="MobiDB-lite"/>
    </source>
</evidence>
<reference evidence="2" key="2">
    <citation type="submission" date="2023-06" db="EMBL/GenBank/DDBJ databases">
        <authorList>
            <consortium name="Lawrence Berkeley National Laboratory"/>
            <person name="Haridas S."/>
            <person name="Hensen N."/>
            <person name="Bonometti L."/>
            <person name="Westerberg I."/>
            <person name="Brannstrom I.O."/>
            <person name="Guillou S."/>
            <person name="Cros-Aarteil S."/>
            <person name="Calhoun S."/>
            <person name="Kuo A."/>
            <person name="Mondo S."/>
            <person name="Pangilinan J."/>
            <person name="Riley R."/>
            <person name="Labutti K."/>
            <person name="Andreopoulos B."/>
            <person name="Lipzen A."/>
            <person name="Chen C."/>
            <person name="Yanf M."/>
            <person name="Daum C."/>
            <person name="Ng V."/>
            <person name="Clum A."/>
            <person name="Steindorff A."/>
            <person name="Ohm R."/>
            <person name="Martin F."/>
            <person name="Silar P."/>
            <person name="Natvig D."/>
            <person name="Lalanne C."/>
            <person name="Gautier V."/>
            <person name="Ament-Velasquez S.L."/>
            <person name="Kruys A."/>
            <person name="Hutchinson M.I."/>
            <person name="Powell A.J."/>
            <person name="Barry K."/>
            <person name="Miller A.N."/>
            <person name="Grigoriev I.V."/>
            <person name="Debuchy R."/>
            <person name="Gladieux P."/>
            <person name="Thoren M.H."/>
            <person name="Johannesson H."/>
        </authorList>
    </citation>
    <scope>NUCLEOTIDE SEQUENCE</scope>
    <source>
        <strain evidence="2">SMH4131-1</strain>
    </source>
</reference>
<dbReference type="EMBL" id="JAUEPO010000002">
    <property type="protein sequence ID" value="KAK3332251.1"/>
    <property type="molecule type" value="Genomic_DNA"/>
</dbReference>
<organism evidence="2 3">
    <name type="scientific">Cercophora scortea</name>
    <dbReference type="NCBI Taxonomy" id="314031"/>
    <lineage>
        <taxon>Eukaryota</taxon>
        <taxon>Fungi</taxon>
        <taxon>Dikarya</taxon>
        <taxon>Ascomycota</taxon>
        <taxon>Pezizomycotina</taxon>
        <taxon>Sordariomycetes</taxon>
        <taxon>Sordariomycetidae</taxon>
        <taxon>Sordariales</taxon>
        <taxon>Lasiosphaeriaceae</taxon>
        <taxon>Cercophora</taxon>
    </lineage>
</organism>